<protein>
    <submittedName>
        <fullName evidence="2">Uncharacterized protein</fullName>
    </submittedName>
</protein>
<proteinExistence type="predicted"/>
<reference evidence="2 3" key="1">
    <citation type="submission" date="2020-05" db="EMBL/GenBank/DDBJ databases">
        <title>Identification and distribution of gene clusters putatively required for synthesis of sphingolipid metabolism inhibitors in phylogenetically diverse species of the filamentous fungus Fusarium.</title>
        <authorList>
            <person name="Kim H.-S."/>
            <person name="Busman M."/>
            <person name="Brown D.W."/>
            <person name="Divon H."/>
            <person name="Uhlig S."/>
            <person name="Proctor R.H."/>
        </authorList>
    </citation>
    <scope>NUCLEOTIDE SEQUENCE [LARGE SCALE GENOMIC DNA]</scope>
    <source>
        <strain evidence="2 3">NRRL 13617</strain>
    </source>
</reference>
<gene>
    <name evidence="2" type="ORF">FPHYL_1129</name>
</gene>
<dbReference type="OrthoDB" id="5134445at2759"/>
<dbReference type="AlphaFoldDB" id="A0A8H5KAB7"/>
<evidence type="ECO:0000313" key="3">
    <source>
        <dbReference type="Proteomes" id="UP000582016"/>
    </source>
</evidence>
<dbReference type="Proteomes" id="UP000582016">
    <property type="component" value="Unassembled WGS sequence"/>
</dbReference>
<organism evidence="2 3">
    <name type="scientific">Fusarium phyllophilum</name>
    <dbReference type="NCBI Taxonomy" id="47803"/>
    <lineage>
        <taxon>Eukaryota</taxon>
        <taxon>Fungi</taxon>
        <taxon>Dikarya</taxon>
        <taxon>Ascomycota</taxon>
        <taxon>Pezizomycotina</taxon>
        <taxon>Sordariomycetes</taxon>
        <taxon>Hypocreomycetidae</taxon>
        <taxon>Hypocreales</taxon>
        <taxon>Nectriaceae</taxon>
        <taxon>Fusarium</taxon>
        <taxon>Fusarium fujikuroi species complex</taxon>
    </lineage>
</organism>
<evidence type="ECO:0000256" key="1">
    <source>
        <dbReference type="SAM" id="SignalP"/>
    </source>
</evidence>
<keyword evidence="3" id="KW-1185">Reference proteome</keyword>
<name>A0A8H5KAB7_9HYPO</name>
<dbReference type="EMBL" id="JAAOAQ010000034">
    <property type="protein sequence ID" value="KAF5570615.1"/>
    <property type="molecule type" value="Genomic_DNA"/>
</dbReference>
<keyword evidence="1" id="KW-0732">Signal</keyword>
<sequence>MVWQTSLFIIIIIIIITTRASNISIMAQPSPSASRPDHIPAYVKESHFGICIERFDANIPFESNILVVEVLHTFPSTTSLVKLVQFTIQGIAEKAVLKLYDRTHPGRIREFTAPSITEDGAYRSFVRSRKMRNFTPRLESNRRSAPDGQTAIGYFSYNRQGASTPDTKAEFEAAIWYEFDQRHKTELRAYKQLQSMQSTKIPQIYANVRIPLSIIDKGGEATPEEEEYLSVPGILLQYYECRNLCDLQFPGRVQIESDPLHFKWASLAQRAVDAIHEINDLGIILRSYNNNAIFKRQNGNEEPYIIDFAEVVFKEDLIEAWIKARERAGFAAAEYLPWQRDVRYWETAKSHGNPAAISEAFRTHLRNLQVLYLGCPSRLLFTSTKPADSPSRLIM</sequence>
<feature type="signal peptide" evidence="1">
    <location>
        <begin position="1"/>
        <end position="20"/>
    </location>
</feature>
<feature type="chain" id="PRO_5034889429" evidence="1">
    <location>
        <begin position="21"/>
        <end position="395"/>
    </location>
</feature>
<accession>A0A8H5KAB7</accession>
<evidence type="ECO:0000313" key="2">
    <source>
        <dbReference type="EMBL" id="KAF5570615.1"/>
    </source>
</evidence>
<comment type="caution">
    <text evidence="2">The sequence shown here is derived from an EMBL/GenBank/DDBJ whole genome shotgun (WGS) entry which is preliminary data.</text>
</comment>